<feature type="transmembrane region" description="Helical" evidence="7">
    <location>
        <begin position="224"/>
        <end position="245"/>
    </location>
</feature>
<keyword evidence="5 7" id="KW-1133">Transmembrane helix</keyword>
<evidence type="ECO:0000313" key="10">
    <source>
        <dbReference type="Proteomes" id="UP000292564"/>
    </source>
</evidence>
<reference evidence="9 10" key="1">
    <citation type="submission" date="2019-02" db="EMBL/GenBank/DDBJ databases">
        <title>Sequencing the genomes of 1000 actinobacteria strains.</title>
        <authorList>
            <person name="Klenk H.-P."/>
        </authorList>
    </citation>
    <scope>NUCLEOTIDE SEQUENCE [LARGE SCALE GENOMIC DNA]</scope>
    <source>
        <strain evidence="9 10">DSM 45162</strain>
    </source>
</reference>
<organism evidence="9 10">
    <name type="scientific">Krasilnikovia cinnamomea</name>
    <dbReference type="NCBI Taxonomy" id="349313"/>
    <lineage>
        <taxon>Bacteria</taxon>
        <taxon>Bacillati</taxon>
        <taxon>Actinomycetota</taxon>
        <taxon>Actinomycetes</taxon>
        <taxon>Micromonosporales</taxon>
        <taxon>Micromonosporaceae</taxon>
        <taxon>Krasilnikovia</taxon>
    </lineage>
</organism>
<feature type="transmembrane region" description="Helical" evidence="7">
    <location>
        <begin position="164"/>
        <end position="186"/>
    </location>
</feature>
<dbReference type="Proteomes" id="UP000292564">
    <property type="component" value="Unassembled WGS sequence"/>
</dbReference>
<evidence type="ECO:0000259" key="8">
    <source>
        <dbReference type="PROSITE" id="PS50850"/>
    </source>
</evidence>
<evidence type="ECO:0000256" key="3">
    <source>
        <dbReference type="ARBA" id="ARBA00022475"/>
    </source>
</evidence>
<dbReference type="PANTHER" id="PTHR42718:SF42">
    <property type="entry name" value="EXPORT PROTEIN"/>
    <property type="match status" value="1"/>
</dbReference>
<evidence type="ECO:0000256" key="6">
    <source>
        <dbReference type="ARBA" id="ARBA00023136"/>
    </source>
</evidence>
<comment type="caution">
    <text evidence="9">The sequence shown here is derived from an EMBL/GenBank/DDBJ whole genome shotgun (WGS) entry which is preliminary data.</text>
</comment>
<keyword evidence="10" id="KW-1185">Reference proteome</keyword>
<dbReference type="InterPro" id="IPR004638">
    <property type="entry name" value="EmrB-like"/>
</dbReference>
<evidence type="ECO:0000256" key="5">
    <source>
        <dbReference type="ARBA" id="ARBA00022989"/>
    </source>
</evidence>
<feature type="transmembrane region" description="Helical" evidence="7">
    <location>
        <begin position="111"/>
        <end position="128"/>
    </location>
</feature>
<feature type="transmembrane region" description="Helical" evidence="7">
    <location>
        <begin position="81"/>
        <end position="105"/>
    </location>
</feature>
<dbReference type="NCBIfam" id="TIGR00711">
    <property type="entry name" value="efflux_EmrB"/>
    <property type="match status" value="1"/>
</dbReference>
<evidence type="ECO:0000313" key="9">
    <source>
        <dbReference type="EMBL" id="RZU54518.1"/>
    </source>
</evidence>
<dbReference type="PRINTS" id="PR01036">
    <property type="entry name" value="TCRTETB"/>
</dbReference>
<dbReference type="PROSITE" id="PS50850">
    <property type="entry name" value="MFS"/>
    <property type="match status" value="1"/>
</dbReference>
<feature type="transmembrane region" description="Helical" evidence="7">
    <location>
        <begin position="355"/>
        <end position="377"/>
    </location>
</feature>
<feature type="transmembrane region" description="Helical" evidence="7">
    <location>
        <begin position="266"/>
        <end position="286"/>
    </location>
</feature>
<feature type="transmembrane region" description="Helical" evidence="7">
    <location>
        <begin position="135"/>
        <end position="158"/>
    </location>
</feature>
<feature type="transmembrane region" description="Helical" evidence="7">
    <location>
        <begin position="198"/>
        <end position="218"/>
    </location>
</feature>
<dbReference type="SUPFAM" id="SSF103473">
    <property type="entry name" value="MFS general substrate transporter"/>
    <property type="match status" value="1"/>
</dbReference>
<dbReference type="Gene3D" id="1.20.1250.20">
    <property type="entry name" value="MFS general substrate transporter like domains"/>
    <property type="match status" value="1"/>
</dbReference>
<feature type="transmembrane region" description="Helical" evidence="7">
    <location>
        <begin position="330"/>
        <end position="349"/>
    </location>
</feature>
<dbReference type="RefSeq" id="WP_242625195.1">
    <property type="nucleotide sequence ID" value="NZ_SHKY01000001.1"/>
</dbReference>
<dbReference type="InterPro" id="IPR011701">
    <property type="entry name" value="MFS"/>
</dbReference>
<evidence type="ECO:0000256" key="1">
    <source>
        <dbReference type="ARBA" id="ARBA00004651"/>
    </source>
</evidence>
<dbReference type="EMBL" id="SHKY01000001">
    <property type="protein sequence ID" value="RZU54518.1"/>
    <property type="molecule type" value="Genomic_DNA"/>
</dbReference>
<dbReference type="InterPro" id="IPR020846">
    <property type="entry name" value="MFS_dom"/>
</dbReference>
<dbReference type="InterPro" id="IPR036259">
    <property type="entry name" value="MFS_trans_sf"/>
</dbReference>
<keyword evidence="6 7" id="KW-0472">Membrane</keyword>
<dbReference type="AlphaFoldDB" id="A0A4Q7ZTE8"/>
<feature type="domain" description="Major facilitator superfamily (MFS) profile" evidence="8">
    <location>
        <begin position="12"/>
        <end position="457"/>
    </location>
</feature>
<dbReference type="PANTHER" id="PTHR42718">
    <property type="entry name" value="MAJOR FACILITATOR SUPERFAMILY MULTIDRUG TRANSPORTER MFSC"/>
    <property type="match status" value="1"/>
</dbReference>
<dbReference type="GO" id="GO:0005886">
    <property type="term" value="C:plasma membrane"/>
    <property type="evidence" value="ECO:0007669"/>
    <property type="project" value="UniProtKB-SubCell"/>
</dbReference>
<evidence type="ECO:0000256" key="4">
    <source>
        <dbReference type="ARBA" id="ARBA00022692"/>
    </source>
</evidence>
<dbReference type="GO" id="GO:0022857">
    <property type="term" value="F:transmembrane transporter activity"/>
    <property type="evidence" value="ECO:0007669"/>
    <property type="project" value="InterPro"/>
</dbReference>
<proteinExistence type="predicted"/>
<evidence type="ECO:0000256" key="7">
    <source>
        <dbReference type="SAM" id="Phobius"/>
    </source>
</evidence>
<feature type="transmembrane region" description="Helical" evidence="7">
    <location>
        <begin position="398"/>
        <end position="415"/>
    </location>
</feature>
<gene>
    <name evidence="9" type="ORF">EV385_6469</name>
</gene>
<feature type="transmembrane region" description="Helical" evidence="7">
    <location>
        <begin position="427"/>
        <end position="452"/>
    </location>
</feature>
<keyword evidence="4 7" id="KW-0812">Transmembrane</keyword>
<name>A0A4Q7ZTE8_9ACTN</name>
<dbReference type="Gene3D" id="1.20.1720.10">
    <property type="entry name" value="Multidrug resistance protein D"/>
    <property type="match status" value="1"/>
</dbReference>
<sequence length="482" mass="48163">MSGAAPHRRWWVLALVSLALFMVTLDNLVVTTALPSIRTGLSASLPQLEWVVNAYTVSFAVLLLLGAALGDRFGHRRMFVAGLAVFTAASAVAAAASSAEVLIAARAVQGAGGAVVLPISLTLLAGAFPGRQRGLAFGVFSGVSGLGVALGPVVGGAITQAASWPYIFAVNVPVGIVGCLAAPFVLARGAGPARRLDLPGAALVTGGLAGIMVALVAVPEHGWTSGRVTGPLAAGAVLLAGFVAWERRAPEPMLPLRFFANPVFTAVNLAGVAMYFGMFGAIFLLAPFLQTVQGHEPLAAGLRILPWTVMPLVVSPLAGMVSERWGARRLIGGGLVLQALALGWLAWVLTPQLSFAALLVPAVLGGAGMALVYPPAASAALGAVRPHEAGAASGAMNALREAGGAFGIAVLAWVFTANGGGTASGAYVSGLVPALAVGALVLAAGAVAAWWLPGPAAPAAAPPVPQAAAPRPVPVEVVGGAV</sequence>
<feature type="transmembrane region" description="Helical" evidence="7">
    <location>
        <begin position="50"/>
        <end position="69"/>
    </location>
</feature>
<dbReference type="Pfam" id="PF07690">
    <property type="entry name" value="MFS_1"/>
    <property type="match status" value="1"/>
</dbReference>
<keyword evidence="2" id="KW-0813">Transport</keyword>
<comment type="subcellular location">
    <subcellularLocation>
        <location evidence="1">Cell membrane</location>
        <topology evidence="1">Multi-pass membrane protein</topology>
    </subcellularLocation>
</comment>
<evidence type="ECO:0000256" key="2">
    <source>
        <dbReference type="ARBA" id="ARBA00022448"/>
    </source>
</evidence>
<protein>
    <submittedName>
        <fullName evidence="9">EmrB/QacA subfamily drug resistance transporter</fullName>
    </submittedName>
</protein>
<feature type="transmembrane region" description="Helical" evidence="7">
    <location>
        <begin position="12"/>
        <end position="30"/>
    </location>
</feature>
<accession>A0A4Q7ZTE8</accession>
<keyword evidence="3" id="KW-1003">Cell membrane</keyword>